<evidence type="ECO:0008006" key="3">
    <source>
        <dbReference type="Google" id="ProtNLM"/>
    </source>
</evidence>
<protein>
    <recommendedName>
        <fullName evidence="3">Dehydrogenase</fullName>
    </recommendedName>
</protein>
<reference evidence="1 2" key="1">
    <citation type="journal article" date="2023" name="Int. J. Syst. Evol. Microbiol.">
        <title>Arthrobacter mangrovi sp. nov., an actinobacterium isolated from the rhizosphere of a mangrove.</title>
        <authorList>
            <person name="Hamada M."/>
            <person name="Saitou S."/>
            <person name="Enomoto N."/>
            <person name="Nanri K."/>
            <person name="Hidaka K."/>
            <person name="Miura T."/>
            <person name="Tamura T."/>
        </authorList>
    </citation>
    <scope>NUCLEOTIDE SEQUENCE [LARGE SCALE GENOMIC DNA]</scope>
    <source>
        <strain evidence="1 2">NBRC 112813</strain>
    </source>
</reference>
<comment type="caution">
    <text evidence="1">The sequence shown here is derived from an EMBL/GenBank/DDBJ whole genome shotgun (WGS) entry which is preliminary data.</text>
</comment>
<sequence length="153" mass="16465">MEFFGAARQARRDDKELGKGIWRRTHDRFMRGLDRYHQVLEGVADDALYDELVVIANELSAQLPQVRGCCAQAQKLHPSDGLDIPGGSLSAVHRCLSKAGNSLAAAAEAAAMARLATDAAGSARAAESVRRRAAIVVEDVAEAVRLLEGRDAR</sequence>
<dbReference type="Proteomes" id="UP001209654">
    <property type="component" value="Unassembled WGS sequence"/>
</dbReference>
<proteinExistence type="predicted"/>
<evidence type="ECO:0000313" key="1">
    <source>
        <dbReference type="EMBL" id="GLB68793.1"/>
    </source>
</evidence>
<organism evidence="1 2">
    <name type="scientific">Arthrobacter mangrovi</name>
    <dbReference type="NCBI Taxonomy" id="2966350"/>
    <lineage>
        <taxon>Bacteria</taxon>
        <taxon>Bacillati</taxon>
        <taxon>Actinomycetota</taxon>
        <taxon>Actinomycetes</taxon>
        <taxon>Micrococcales</taxon>
        <taxon>Micrococcaceae</taxon>
        <taxon>Arthrobacter</taxon>
    </lineage>
</organism>
<dbReference type="RefSeq" id="WP_264796881.1">
    <property type="nucleotide sequence ID" value="NZ_BRVS01000023.1"/>
</dbReference>
<dbReference type="EMBL" id="BRVS01000023">
    <property type="protein sequence ID" value="GLB68793.1"/>
    <property type="molecule type" value="Genomic_DNA"/>
</dbReference>
<accession>A0ABQ5MXV3</accession>
<name>A0ABQ5MXV3_9MICC</name>
<keyword evidence="2" id="KW-1185">Reference proteome</keyword>
<gene>
    <name evidence="1" type="ORF">AHIS1636_32360</name>
</gene>
<evidence type="ECO:0000313" key="2">
    <source>
        <dbReference type="Proteomes" id="UP001209654"/>
    </source>
</evidence>